<dbReference type="EnsemblPlants" id="OPUNC06G10350.1">
    <property type="protein sequence ID" value="OPUNC06G10350.1"/>
    <property type="gene ID" value="OPUNC06G10350"/>
</dbReference>
<dbReference type="HOGENOM" id="CLU_2268230_0_0_1"/>
<keyword evidence="2" id="KW-1185">Reference proteome</keyword>
<dbReference type="Proteomes" id="UP000026962">
    <property type="component" value="Chromosome 6"/>
</dbReference>
<dbReference type="AlphaFoldDB" id="A0A0E0LAF4"/>
<reference evidence="1" key="1">
    <citation type="submission" date="2015-04" db="UniProtKB">
        <authorList>
            <consortium name="EnsemblPlants"/>
        </authorList>
    </citation>
    <scope>IDENTIFICATION</scope>
</reference>
<reference evidence="1" key="2">
    <citation type="submission" date="2018-05" db="EMBL/GenBank/DDBJ databases">
        <title>OpunRS2 (Oryza punctata Reference Sequence Version 2).</title>
        <authorList>
            <person name="Zhang J."/>
            <person name="Kudrna D."/>
            <person name="Lee S."/>
            <person name="Talag J."/>
            <person name="Welchert J."/>
            <person name="Wing R.A."/>
        </authorList>
    </citation>
    <scope>NUCLEOTIDE SEQUENCE [LARGE SCALE GENOMIC DNA]</scope>
</reference>
<evidence type="ECO:0000313" key="1">
    <source>
        <dbReference type="EnsemblPlants" id="OPUNC06G10350.1"/>
    </source>
</evidence>
<protein>
    <submittedName>
        <fullName evidence="1">Uncharacterized protein</fullName>
    </submittedName>
</protein>
<proteinExistence type="predicted"/>
<name>A0A0E0LAF4_ORYPU</name>
<evidence type="ECO:0000313" key="2">
    <source>
        <dbReference type="Proteomes" id="UP000026962"/>
    </source>
</evidence>
<organism evidence="1">
    <name type="scientific">Oryza punctata</name>
    <name type="common">Red rice</name>
    <dbReference type="NCBI Taxonomy" id="4537"/>
    <lineage>
        <taxon>Eukaryota</taxon>
        <taxon>Viridiplantae</taxon>
        <taxon>Streptophyta</taxon>
        <taxon>Embryophyta</taxon>
        <taxon>Tracheophyta</taxon>
        <taxon>Spermatophyta</taxon>
        <taxon>Magnoliopsida</taxon>
        <taxon>Liliopsida</taxon>
        <taxon>Poales</taxon>
        <taxon>Poaceae</taxon>
        <taxon>BOP clade</taxon>
        <taxon>Oryzoideae</taxon>
        <taxon>Oryzeae</taxon>
        <taxon>Oryzinae</taxon>
        <taxon>Oryza</taxon>
    </lineage>
</organism>
<sequence length="101" mass="11405">MAGSVLVSCSRRKRLVLLLVKFHSCKEKTTVQRIAQKIDNFGLIFYTCPDQEMDLAVPFGIGRKLYVKYLKRNGLIGEEDVAEEKNAARLEQAAYPSCSVH</sequence>
<accession>A0A0E0LAF4</accession>
<dbReference type="Gramene" id="OPUNC06G10350.1">
    <property type="protein sequence ID" value="OPUNC06G10350.1"/>
    <property type="gene ID" value="OPUNC06G10350"/>
</dbReference>